<dbReference type="Proteomes" id="UP000317093">
    <property type="component" value="Chromosome"/>
</dbReference>
<dbReference type="InterPro" id="IPR010930">
    <property type="entry name" value="Flg_bb/hook_C_dom"/>
</dbReference>
<gene>
    <name evidence="8" type="primary">flgG_1</name>
    <name evidence="8" type="ORF">Pan216_00590</name>
</gene>
<feature type="domain" description="Flagellar basal-body/hook protein C-terminal" evidence="6">
    <location>
        <begin position="218"/>
        <end position="262"/>
    </location>
</feature>
<evidence type="ECO:0000259" key="5">
    <source>
        <dbReference type="Pfam" id="PF00460"/>
    </source>
</evidence>
<dbReference type="PANTHER" id="PTHR30435:SF19">
    <property type="entry name" value="FLAGELLAR BASAL-BODY ROD PROTEIN FLGG"/>
    <property type="match status" value="1"/>
</dbReference>
<keyword evidence="3 4" id="KW-0975">Bacterial flagellum</keyword>
<dbReference type="PANTHER" id="PTHR30435">
    <property type="entry name" value="FLAGELLAR PROTEIN"/>
    <property type="match status" value="1"/>
</dbReference>
<dbReference type="KEGG" id="knv:Pan216_00590"/>
<dbReference type="InterPro" id="IPR001444">
    <property type="entry name" value="Flag_bb_rod_N"/>
</dbReference>
<evidence type="ECO:0000259" key="6">
    <source>
        <dbReference type="Pfam" id="PF06429"/>
    </source>
</evidence>
<keyword evidence="9" id="KW-1185">Reference proteome</keyword>
<dbReference type="GO" id="GO:0009425">
    <property type="term" value="C:bacterial-type flagellum basal body"/>
    <property type="evidence" value="ECO:0007669"/>
    <property type="project" value="UniProtKB-SubCell"/>
</dbReference>
<proteinExistence type="inferred from homology"/>
<evidence type="ECO:0000313" key="8">
    <source>
        <dbReference type="EMBL" id="QDU59232.1"/>
    </source>
</evidence>
<dbReference type="EMBL" id="CP036279">
    <property type="protein sequence ID" value="QDU59232.1"/>
    <property type="molecule type" value="Genomic_DNA"/>
</dbReference>
<dbReference type="InterPro" id="IPR037925">
    <property type="entry name" value="FlgE/F/G-like"/>
</dbReference>
<dbReference type="SUPFAM" id="SSF117143">
    <property type="entry name" value="Flagellar hook protein flgE"/>
    <property type="match status" value="1"/>
</dbReference>
<comment type="subcellular location">
    <subcellularLocation>
        <location evidence="1 4">Bacterial flagellum basal body</location>
    </subcellularLocation>
</comment>
<sequence length="264" mass="26809">MSMQSLATGSSGLQTYSQGLAVTANNLANLQTTGFKASRANINDLIYGILRAPGAGGQGPTAAGLGTSFGQGASVGSTQLDFAQGPLVPTGQPLDAAISGPGFFSVTDAEGNEFYSRAGNFSRNAEGQLVLPGGDQSFLALPPVQIPADATNVSIGADGTVTAQQGGETVELGQLQATRFVNEEGLQQVGSNLFAETGASGPPQGGTFGEDGFGSIASGFLEGSNVEPVEELTTLIKDQSAFAFNAEVVRAANENLMTLQRLRG</sequence>
<name>A0A518AWX4_9BACT</name>
<evidence type="ECO:0000256" key="1">
    <source>
        <dbReference type="ARBA" id="ARBA00004117"/>
    </source>
</evidence>
<dbReference type="Pfam" id="PF22692">
    <property type="entry name" value="LlgE_F_G_D1"/>
    <property type="match status" value="1"/>
</dbReference>
<dbReference type="InterPro" id="IPR020013">
    <property type="entry name" value="Flagellar_FlgE/F/G"/>
</dbReference>
<dbReference type="AlphaFoldDB" id="A0A518AWX4"/>
<evidence type="ECO:0000313" key="9">
    <source>
        <dbReference type="Proteomes" id="UP000317093"/>
    </source>
</evidence>
<dbReference type="GO" id="GO:0071978">
    <property type="term" value="P:bacterial-type flagellum-dependent swarming motility"/>
    <property type="evidence" value="ECO:0007669"/>
    <property type="project" value="TreeGrafter"/>
</dbReference>
<keyword evidence="8" id="KW-0966">Cell projection</keyword>
<feature type="domain" description="Flagellar basal body rod protein N-terminal" evidence="5">
    <location>
        <begin position="6"/>
        <end position="36"/>
    </location>
</feature>
<comment type="similarity">
    <text evidence="2 4">Belongs to the flagella basal body rod proteins family.</text>
</comment>
<feature type="domain" description="Flagellar hook protein FlgE/F/G-like D1" evidence="7">
    <location>
        <begin position="97"/>
        <end position="163"/>
    </location>
</feature>
<evidence type="ECO:0000256" key="3">
    <source>
        <dbReference type="ARBA" id="ARBA00023143"/>
    </source>
</evidence>
<dbReference type="NCBIfam" id="TIGR03506">
    <property type="entry name" value="FlgEFG_subfam"/>
    <property type="match status" value="2"/>
</dbReference>
<dbReference type="InterPro" id="IPR053967">
    <property type="entry name" value="LlgE_F_G-like_D1"/>
</dbReference>
<dbReference type="Pfam" id="PF00460">
    <property type="entry name" value="Flg_bb_rod"/>
    <property type="match status" value="1"/>
</dbReference>
<keyword evidence="8" id="KW-0969">Cilium</keyword>
<evidence type="ECO:0000259" key="7">
    <source>
        <dbReference type="Pfam" id="PF22692"/>
    </source>
</evidence>
<keyword evidence="8" id="KW-0282">Flagellum</keyword>
<reference evidence="8 9" key="1">
    <citation type="submission" date="2019-02" db="EMBL/GenBank/DDBJ databases">
        <title>Deep-cultivation of Planctomycetes and their phenomic and genomic characterization uncovers novel biology.</title>
        <authorList>
            <person name="Wiegand S."/>
            <person name="Jogler M."/>
            <person name="Boedeker C."/>
            <person name="Pinto D."/>
            <person name="Vollmers J."/>
            <person name="Rivas-Marin E."/>
            <person name="Kohn T."/>
            <person name="Peeters S.H."/>
            <person name="Heuer A."/>
            <person name="Rast P."/>
            <person name="Oberbeckmann S."/>
            <person name="Bunk B."/>
            <person name="Jeske O."/>
            <person name="Meyerdierks A."/>
            <person name="Storesund J.E."/>
            <person name="Kallscheuer N."/>
            <person name="Luecker S."/>
            <person name="Lage O.M."/>
            <person name="Pohl T."/>
            <person name="Merkel B.J."/>
            <person name="Hornburger P."/>
            <person name="Mueller R.-W."/>
            <person name="Bruemmer F."/>
            <person name="Labrenz M."/>
            <person name="Spormann A.M."/>
            <person name="Op den Camp H."/>
            <person name="Overmann J."/>
            <person name="Amann R."/>
            <person name="Jetten M.S.M."/>
            <person name="Mascher T."/>
            <person name="Medema M.H."/>
            <person name="Devos D.P."/>
            <person name="Kaster A.-K."/>
            <person name="Ovreas L."/>
            <person name="Rohde M."/>
            <person name="Galperin M.Y."/>
            <person name="Jogler C."/>
        </authorList>
    </citation>
    <scope>NUCLEOTIDE SEQUENCE [LARGE SCALE GENOMIC DNA]</scope>
    <source>
        <strain evidence="8 9">Pan216</strain>
    </source>
</reference>
<dbReference type="Pfam" id="PF06429">
    <property type="entry name" value="Flg_bbr_C"/>
    <property type="match status" value="1"/>
</dbReference>
<evidence type="ECO:0000256" key="2">
    <source>
        <dbReference type="ARBA" id="ARBA00009677"/>
    </source>
</evidence>
<dbReference type="OrthoDB" id="9804559at2"/>
<evidence type="ECO:0000256" key="4">
    <source>
        <dbReference type="RuleBase" id="RU362116"/>
    </source>
</evidence>
<protein>
    <submittedName>
        <fullName evidence="8">Flagellar basal-body rod protein FlgG</fullName>
    </submittedName>
</protein>
<organism evidence="8 9">
    <name type="scientific">Kolteria novifilia</name>
    <dbReference type="NCBI Taxonomy" id="2527975"/>
    <lineage>
        <taxon>Bacteria</taxon>
        <taxon>Pseudomonadati</taxon>
        <taxon>Planctomycetota</taxon>
        <taxon>Planctomycetia</taxon>
        <taxon>Kolteriales</taxon>
        <taxon>Kolteriaceae</taxon>
        <taxon>Kolteria</taxon>
    </lineage>
</organism>
<accession>A0A518AWX4</accession>